<evidence type="ECO:0000313" key="4">
    <source>
        <dbReference type="Proteomes" id="UP000214588"/>
    </source>
</evidence>
<dbReference type="InterPro" id="IPR036465">
    <property type="entry name" value="vWFA_dom_sf"/>
</dbReference>
<dbReference type="AlphaFoldDB" id="A0A226BYF2"/>
<feature type="compositionally biased region" description="Polar residues" evidence="1">
    <location>
        <begin position="197"/>
        <end position="218"/>
    </location>
</feature>
<dbReference type="OrthoDB" id="9806395at2"/>
<evidence type="ECO:0000256" key="1">
    <source>
        <dbReference type="SAM" id="MobiDB-lite"/>
    </source>
</evidence>
<feature type="region of interest" description="Disordered" evidence="1">
    <location>
        <begin position="189"/>
        <end position="218"/>
    </location>
</feature>
<dbReference type="SMART" id="SM00327">
    <property type="entry name" value="VWA"/>
    <property type="match status" value="1"/>
</dbReference>
<keyword evidence="4" id="KW-1185">Reference proteome</keyword>
<evidence type="ECO:0000313" key="3">
    <source>
        <dbReference type="EMBL" id="OWZ83802.1"/>
    </source>
</evidence>
<dbReference type="InterPro" id="IPR002035">
    <property type="entry name" value="VWF_A"/>
</dbReference>
<proteinExistence type="predicted"/>
<evidence type="ECO:0000259" key="2">
    <source>
        <dbReference type="PROSITE" id="PS50234"/>
    </source>
</evidence>
<feature type="domain" description="VWFA" evidence="2">
    <location>
        <begin position="389"/>
        <end position="563"/>
    </location>
</feature>
<dbReference type="RefSeq" id="WP_089023552.1">
    <property type="nucleotide sequence ID" value="NZ_NIQC01000012.1"/>
</dbReference>
<dbReference type="EMBL" id="NIQC01000012">
    <property type="protein sequence ID" value="OWZ83802.1"/>
    <property type="molecule type" value="Genomic_DNA"/>
</dbReference>
<dbReference type="SUPFAM" id="SSF53300">
    <property type="entry name" value="vWA-like"/>
    <property type="match status" value="1"/>
</dbReference>
<dbReference type="Gene3D" id="3.40.50.410">
    <property type="entry name" value="von Willebrand factor, type A domain"/>
    <property type="match status" value="1"/>
</dbReference>
<accession>A0A226BYF2</accession>
<dbReference type="PANTHER" id="PTHR35023:SF1">
    <property type="entry name" value="MG-PROTOPORPHYRIN IX CHELATASE"/>
    <property type="match status" value="1"/>
</dbReference>
<dbReference type="PROSITE" id="PS50234">
    <property type="entry name" value="VWFA"/>
    <property type="match status" value="1"/>
</dbReference>
<reference evidence="3 4" key="1">
    <citation type="submission" date="2017-06" db="EMBL/GenBank/DDBJ databases">
        <title>Draft Genome Sequence of Natranaerobius trueperi halophilic, alkalithermophilic bacteria from soda lakes.</title>
        <authorList>
            <person name="Zhao B."/>
        </authorList>
    </citation>
    <scope>NUCLEOTIDE SEQUENCE [LARGE SCALE GENOMIC DNA]</scope>
    <source>
        <strain evidence="3 4">DSM 18760</strain>
    </source>
</reference>
<comment type="caution">
    <text evidence="3">The sequence shown here is derived from an EMBL/GenBank/DDBJ whole genome shotgun (WGS) entry which is preliminary data.</text>
</comment>
<dbReference type="Pfam" id="PF00092">
    <property type="entry name" value="VWA"/>
    <property type="match status" value="1"/>
</dbReference>
<dbReference type="PANTHER" id="PTHR35023">
    <property type="entry name" value="CHELATASE-RELATED"/>
    <property type="match status" value="1"/>
</dbReference>
<sequence>MKPELSFPVRKLVEVLKNNQGLILGESTAVSTRVHSMTPKYPGVIKASESDAGEVFYSRKKPHEVIHIDCFHEIGHLDHVKLANYLKEKMPEVIKEHSLDEKFPDYIDIQTGTGGGRLTGSLSYGKKNTLKQAHKNHVHLAMYLLPEKYGAIYSIVWYLEKGIMEQNFELRKIDKIIIKPFKQCGNGDSSLEDYSTDSDSNLKENSNNYGSRKTTETKANQVKEIANKEGGVSEAIEMMKDLQVGVSKQNFFSKHFRRRELFQSLQENKIAKEQNGKITLTKYGEELISFMRKHLPEIESRLKMMVRDMSRQGEVSVKKLKRRHGENKNHMTTIGKLAQKPKVDDHLEHLALPETIVASAIRSIKDNNNIKIDSEDIRVMSKQKHATLNLCFLVDASGSMAGRRMQEVKFLAEHALLSGRDRISVITFREDKATVEIPFTKNWNQLRKGLSSVKAFGLTPMAKGIEEGRKFLLEKIKENTNKRNTFLVLITDGLPTISANGEDPFRETLKSAEKIKEAGIKFICIGLKPNVEFLEKLAERSGSSLYIVQELESQSLANIIARERNLG</sequence>
<dbReference type="InterPro" id="IPR052989">
    <property type="entry name" value="Mg-chelatase_DI-like"/>
</dbReference>
<gene>
    <name evidence="3" type="ORF">CDO51_06830</name>
</gene>
<organism evidence="3 4">
    <name type="scientific">Natranaerobius trueperi</name>
    <dbReference type="NCBI Taxonomy" id="759412"/>
    <lineage>
        <taxon>Bacteria</taxon>
        <taxon>Bacillati</taxon>
        <taxon>Bacillota</taxon>
        <taxon>Clostridia</taxon>
        <taxon>Natranaerobiales</taxon>
        <taxon>Natranaerobiaceae</taxon>
        <taxon>Natranaerobius</taxon>
    </lineage>
</organism>
<name>A0A226BYF2_9FIRM</name>
<dbReference type="Proteomes" id="UP000214588">
    <property type="component" value="Unassembled WGS sequence"/>
</dbReference>
<protein>
    <recommendedName>
        <fullName evidence="2">VWFA domain-containing protein</fullName>
    </recommendedName>
</protein>